<evidence type="ECO:0000313" key="3">
    <source>
        <dbReference type="EMBL" id="KAF9549484.1"/>
    </source>
</evidence>
<feature type="domain" description="MD-2-related lipid-recognition" evidence="2">
    <location>
        <begin position="38"/>
        <end position="90"/>
    </location>
</feature>
<evidence type="ECO:0000313" key="4">
    <source>
        <dbReference type="Proteomes" id="UP000780801"/>
    </source>
</evidence>
<dbReference type="AlphaFoldDB" id="A0A9P6FFB4"/>
<dbReference type="OrthoDB" id="6409159at2759"/>
<dbReference type="EMBL" id="JAABOA010007116">
    <property type="protein sequence ID" value="KAF9549484.1"/>
    <property type="molecule type" value="Genomic_DNA"/>
</dbReference>
<proteinExistence type="predicted"/>
<sequence>MRLTTIVASLAMALASVQANYLLENPFKDTFKMTQSDTVVNCENRLDEILRIDYINLSPDPPKRAQSFDIDAKAYLEEEIVEGAYMNVLVK</sequence>
<evidence type="ECO:0000256" key="1">
    <source>
        <dbReference type="SAM" id="SignalP"/>
    </source>
</evidence>
<evidence type="ECO:0000259" key="2">
    <source>
        <dbReference type="Pfam" id="PF02221"/>
    </source>
</evidence>
<keyword evidence="4" id="KW-1185">Reference proteome</keyword>
<dbReference type="Proteomes" id="UP000780801">
    <property type="component" value="Unassembled WGS sequence"/>
</dbReference>
<feature type="signal peptide" evidence="1">
    <location>
        <begin position="1"/>
        <end position="19"/>
    </location>
</feature>
<keyword evidence="1" id="KW-0732">Signal</keyword>
<organism evidence="3 4">
    <name type="scientific">Lunasporangiospora selenospora</name>
    <dbReference type="NCBI Taxonomy" id="979761"/>
    <lineage>
        <taxon>Eukaryota</taxon>
        <taxon>Fungi</taxon>
        <taxon>Fungi incertae sedis</taxon>
        <taxon>Mucoromycota</taxon>
        <taxon>Mortierellomycotina</taxon>
        <taxon>Mortierellomycetes</taxon>
        <taxon>Mortierellales</taxon>
        <taxon>Mortierellaceae</taxon>
        <taxon>Lunasporangiospora</taxon>
    </lineage>
</organism>
<accession>A0A9P6FFB4</accession>
<gene>
    <name evidence="3" type="ORF">BGW38_009581</name>
</gene>
<name>A0A9P6FFB4_9FUNG</name>
<comment type="caution">
    <text evidence="3">The sequence shown here is derived from an EMBL/GenBank/DDBJ whole genome shotgun (WGS) entry which is preliminary data.</text>
</comment>
<feature type="chain" id="PRO_5040271474" description="MD-2-related lipid-recognition domain-containing protein" evidence="1">
    <location>
        <begin position="20"/>
        <end position="91"/>
    </location>
</feature>
<reference evidence="3" key="1">
    <citation type="journal article" date="2020" name="Fungal Divers.">
        <title>Resolving the Mortierellaceae phylogeny through synthesis of multi-gene phylogenetics and phylogenomics.</title>
        <authorList>
            <person name="Vandepol N."/>
            <person name="Liber J."/>
            <person name="Desiro A."/>
            <person name="Na H."/>
            <person name="Kennedy M."/>
            <person name="Barry K."/>
            <person name="Grigoriev I.V."/>
            <person name="Miller A.N."/>
            <person name="O'Donnell K."/>
            <person name="Stajich J.E."/>
            <person name="Bonito G."/>
        </authorList>
    </citation>
    <scope>NUCLEOTIDE SEQUENCE</scope>
    <source>
        <strain evidence="3">KOD1015</strain>
    </source>
</reference>
<dbReference type="InterPro" id="IPR003172">
    <property type="entry name" value="ML_dom"/>
</dbReference>
<protein>
    <recommendedName>
        <fullName evidence="2">MD-2-related lipid-recognition domain-containing protein</fullName>
    </recommendedName>
</protein>
<dbReference type="Pfam" id="PF02221">
    <property type="entry name" value="E1_DerP2_DerF2"/>
    <property type="match status" value="1"/>
</dbReference>